<proteinExistence type="predicted"/>
<protein>
    <submittedName>
        <fullName evidence="1">Uncharacterized protein</fullName>
    </submittedName>
</protein>
<dbReference type="EMBL" id="GBXM01094802">
    <property type="protein sequence ID" value="JAH13775.1"/>
    <property type="molecule type" value="Transcribed_RNA"/>
</dbReference>
<reference evidence="1" key="2">
    <citation type="journal article" date="2015" name="Fish Shellfish Immunol.">
        <title>Early steps in the European eel (Anguilla anguilla)-Vibrio vulnificus interaction in the gills: Role of the RtxA13 toxin.</title>
        <authorList>
            <person name="Callol A."/>
            <person name="Pajuelo D."/>
            <person name="Ebbesson L."/>
            <person name="Teles M."/>
            <person name="MacKenzie S."/>
            <person name="Amaro C."/>
        </authorList>
    </citation>
    <scope>NUCLEOTIDE SEQUENCE</scope>
</reference>
<evidence type="ECO:0000313" key="1">
    <source>
        <dbReference type="EMBL" id="JAH13775.1"/>
    </source>
</evidence>
<accession>A0A0E9QBT3</accession>
<sequence length="35" mass="3761">MLFLLSGTWKDLTCPTTASPVYPHLGLTGLSHCSI</sequence>
<organism evidence="1">
    <name type="scientific">Anguilla anguilla</name>
    <name type="common">European freshwater eel</name>
    <name type="synonym">Muraena anguilla</name>
    <dbReference type="NCBI Taxonomy" id="7936"/>
    <lineage>
        <taxon>Eukaryota</taxon>
        <taxon>Metazoa</taxon>
        <taxon>Chordata</taxon>
        <taxon>Craniata</taxon>
        <taxon>Vertebrata</taxon>
        <taxon>Euteleostomi</taxon>
        <taxon>Actinopterygii</taxon>
        <taxon>Neopterygii</taxon>
        <taxon>Teleostei</taxon>
        <taxon>Anguilliformes</taxon>
        <taxon>Anguillidae</taxon>
        <taxon>Anguilla</taxon>
    </lineage>
</organism>
<name>A0A0E9QBT3_ANGAN</name>
<dbReference type="AlphaFoldDB" id="A0A0E9QBT3"/>
<reference evidence="1" key="1">
    <citation type="submission" date="2014-11" db="EMBL/GenBank/DDBJ databases">
        <authorList>
            <person name="Amaro Gonzalez C."/>
        </authorList>
    </citation>
    <scope>NUCLEOTIDE SEQUENCE</scope>
</reference>